<proteinExistence type="predicted"/>
<dbReference type="AlphaFoldDB" id="A0A841U2F2"/>
<dbReference type="SUPFAM" id="SSF55469">
    <property type="entry name" value="FMN-dependent nitroreductase-like"/>
    <property type="match status" value="1"/>
</dbReference>
<organism evidence="2 3">
    <name type="scientific">Cohnella xylanilytica</name>
    <dbReference type="NCBI Taxonomy" id="557555"/>
    <lineage>
        <taxon>Bacteria</taxon>
        <taxon>Bacillati</taxon>
        <taxon>Bacillota</taxon>
        <taxon>Bacilli</taxon>
        <taxon>Bacillales</taxon>
        <taxon>Paenibacillaceae</taxon>
        <taxon>Cohnella</taxon>
    </lineage>
</organism>
<comment type="caution">
    <text evidence="2">The sequence shown here is derived from an EMBL/GenBank/DDBJ whole genome shotgun (WGS) entry which is preliminary data.</text>
</comment>
<evidence type="ECO:0000313" key="2">
    <source>
        <dbReference type="EMBL" id="MBB6694917.1"/>
    </source>
</evidence>
<name>A0A841U2F2_9BACL</name>
<keyword evidence="3" id="KW-1185">Reference proteome</keyword>
<dbReference type="Pfam" id="PF00881">
    <property type="entry name" value="Nitroreductase"/>
    <property type="match status" value="1"/>
</dbReference>
<dbReference type="PANTHER" id="PTHR43821:SF1">
    <property type="entry name" value="NAD(P)H NITROREDUCTASE YDJA-RELATED"/>
    <property type="match status" value="1"/>
</dbReference>
<dbReference type="InterPro" id="IPR052530">
    <property type="entry name" value="NAD(P)H_nitroreductase"/>
</dbReference>
<accession>A0A841U2F2</accession>
<feature type="domain" description="Nitroreductase" evidence="1">
    <location>
        <begin position="11"/>
        <end position="55"/>
    </location>
</feature>
<dbReference type="InterPro" id="IPR000415">
    <property type="entry name" value="Nitroreductase-like"/>
</dbReference>
<reference evidence="2 3" key="1">
    <citation type="submission" date="2020-08" db="EMBL/GenBank/DDBJ databases">
        <title>Cohnella phylogeny.</title>
        <authorList>
            <person name="Dunlap C."/>
        </authorList>
    </citation>
    <scope>NUCLEOTIDE SEQUENCE [LARGE SCALE GENOMIC DNA]</scope>
    <source>
        <strain evidence="2 3">DSM 25239</strain>
    </source>
</reference>
<dbReference type="Gene3D" id="3.40.109.10">
    <property type="entry name" value="NADH Oxidase"/>
    <property type="match status" value="1"/>
</dbReference>
<dbReference type="EMBL" id="JACJVR010000106">
    <property type="protein sequence ID" value="MBB6694917.1"/>
    <property type="molecule type" value="Genomic_DNA"/>
</dbReference>
<evidence type="ECO:0000259" key="1">
    <source>
        <dbReference type="Pfam" id="PF00881"/>
    </source>
</evidence>
<dbReference type="GO" id="GO:0016491">
    <property type="term" value="F:oxidoreductase activity"/>
    <property type="evidence" value="ECO:0007669"/>
    <property type="project" value="InterPro"/>
</dbReference>
<protein>
    <submittedName>
        <fullName evidence="2">Nitroreductase family protein</fullName>
    </submittedName>
</protein>
<dbReference type="InterPro" id="IPR029479">
    <property type="entry name" value="Nitroreductase"/>
</dbReference>
<gene>
    <name evidence="2" type="ORF">H7B90_26320</name>
</gene>
<evidence type="ECO:0000313" key="3">
    <source>
        <dbReference type="Proteomes" id="UP000553776"/>
    </source>
</evidence>
<dbReference type="PANTHER" id="PTHR43821">
    <property type="entry name" value="NAD(P)H NITROREDUCTASE YDJA-RELATED"/>
    <property type="match status" value="1"/>
</dbReference>
<sequence>MTWADRTIPDSKRLRYRSGPVPQPIVLELLNHAVWAPNHGLREPWRFIFVDNGKGDALGKAQEPAPAYLVVAMKEEANPYKRHEDFAAVCCLVQNFRLLAWERQLGVRATRPEWTDDPLRRRSFGIRETESIAFVLEMGFVDPPPPESASSAAAPAPAGLAFELF</sequence>
<dbReference type="Proteomes" id="UP000553776">
    <property type="component" value="Unassembled WGS sequence"/>
</dbReference>
<dbReference type="RefSeq" id="WP_185138874.1">
    <property type="nucleotide sequence ID" value="NZ_JACJVR010000106.1"/>
</dbReference>